<organism evidence="3 4">
    <name type="scientific">Elongatibacter sediminis</name>
    <dbReference type="NCBI Taxonomy" id="3119006"/>
    <lineage>
        <taxon>Bacteria</taxon>
        <taxon>Pseudomonadati</taxon>
        <taxon>Pseudomonadota</taxon>
        <taxon>Gammaproteobacteria</taxon>
        <taxon>Chromatiales</taxon>
        <taxon>Wenzhouxiangellaceae</taxon>
        <taxon>Elongatibacter</taxon>
    </lineage>
</organism>
<feature type="transmembrane region" description="Helical" evidence="1">
    <location>
        <begin position="131"/>
        <end position="151"/>
    </location>
</feature>
<dbReference type="AlphaFoldDB" id="A0AAW9RDJ8"/>
<accession>A0AAW9RDJ8</accession>
<evidence type="ECO:0000259" key="2">
    <source>
        <dbReference type="SMART" id="SM00460"/>
    </source>
</evidence>
<dbReference type="InterPro" id="IPR025403">
    <property type="entry name" value="TgpA-like_C"/>
</dbReference>
<keyword evidence="4" id="KW-1185">Reference proteome</keyword>
<name>A0AAW9RDJ8_9GAMM</name>
<keyword evidence="1" id="KW-0472">Membrane</keyword>
<protein>
    <submittedName>
        <fullName evidence="3">DUF3488 and transglutaminase-like domain-containing protein</fullName>
    </submittedName>
</protein>
<dbReference type="InterPro" id="IPR021878">
    <property type="entry name" value="TgpA_N"/>
</dbReference>
<dbReference type="SUPFAM" id="SSF54001">
    <property type="entry name" value="Cysteine proteinases"/>
    <property type="match status" value="1"/>
</dbReference>
<sequence>MRRPDWQLSRNGLFWVLLAFGGVVVLHADHLPVWVIGLSALASVWRILEYRGTVPFPPWPLKGALVIGCMAGLVLQYRTMLALEPMVSMLIAGFALKLLEMHHKRDAVVLVYLAFFTAAVDSVFTQEVFQFAGVLTTFVIAVTALVSINQARSRGFSAGTSMIALRMLATALPLMLVLFLVVPRLGALWSIPGPKSQARTGISDVMAPGDFSQLSRSDELAFRARFDGPIPSRSALYWRGLVFSEFDGREWSQADLYGPDAAFSRRGSDIEGIERHGQAVRYTITLEPTYSHWLFALSTPATGEPGVRLLRDSRLVSIDEVTLKRGYDIRSWLDYRLDPEGLHPNREALERAIPRDSNPETVRIARQWAAEAGSPEDLIERVLRLYNESFVYTLEPPQLGEHTIDEFLWRTRRGFCEHFAGSFAFFMRAAGHPARVVGGYLGGEVHPTENFVTVRQYDAHAWAEVWIEGRGWVRVDPTAAVAPERVEMSVADLFADDDWFLADSPLSLARFRHFGLVNWLVLQMDYVDYVWGTWVLGYDKRQFEFLQDLLGRITFARVGLLFLLAVALSALPYLLVRWVQAHREKPDPRDVLIRKFCDKLARAGSPRRKGEGILDFARRIAAQRPELAPAALAIAEAYAANRYDPDGPAGFADLQQAVRRFRIHGR</sequence>
<feature type="transmembrane region" description="Helical" evidence="1">
    <location>
        <begin position="65"/>
        <end position="95"/>
    </location>
</feature>
<dbReference type="PANTHER" id="PTHR42736:SF1">
    <property type="entry name" value="PROTEIN-GLUTAMINE GAMMA-GLUTAMYLTRANSFERASE"/>
    <property type="match status" value="1"/>
</dbReference>
<gene>
    <name evidence="3" type="ORF">V3330_02475</name>
</gene>
<keyword evidence="1" id="KW-1133">Transmembrane helix</keyword>
<feature type="domain" description="Transglutaminase-like" evidence="2">
    <location>
        <begin position="408"/>
        <end position="479"/>
    </location>
</feature>
<feature type="transmembrane region" description="Helical" evidence="1">
    <location>
        <begin position="12"/>
        <end position="45"/>
    </location>
</feature>
<dbReference type="PANTHER" id="PTHR42736">
    <property type="entry name" value="PROTEIN-GLUTAMINE GAMMA-GLUTAMYLTRANSFERASE"/>
    <property type="match status" value="1"/>
</dbReference>
<keyword evidence="1" id="KW-0812">Transmembrane</keyword>
<dbReference type="RefSeq" id="WP_354693798.1">
    <property type="nucleotide sequence ID" value="NZ_JAZHOG010000001.1"/>
</dbReference>
<dbReference type="EMBL" id="JAZHOG010000001">
    <property type="protein sequence ID" value="MEJ8566480.1"/>
    <property type="molecule type" value="Genomic_DNA"/>
</dbReference>
<evidence type="ECO:0000313" key="3">
    <source>
        <dbReference type="EMBL" id="MEJ8566480.1"/>
    </source>
</evidence>
<comment type="caution">
    <text evidence="3">The sequence shown here is derived from an EMBL/GenBank/DDBJ whole genome shotgun (WGS) entry which is preliminary data.</text>
</comment>
<dbReference type="Proteomes" id="UP001359886">
    <property type="component" value="Unassembled WGS sequence"/>
</dbReference>
<dbReference type="SMART" id="SM00460">
    <property type="entry name" value="TGc"/>
    <property type="match status" value="1"/>
</dbReference>
<evidence type="ECO:0000256" key="1">
    <source>
        <dbReference type="SAM" id="Phobius"/>
    </source>
</evidence>
<feature type="transmembrane region" description="Helical" evidence="1">
    <location>
        <begin position="555"/>
        <end position="576"/>
    </location>
</feature>
<dbReference type="Pfam" id="PF13559">
    <property type="entry name" value="DUF4129"/>
    <property type="match status" value="1"/>
</dbReference>
<evidence type="ECO:0000313" key="4">
    <source>
        <dbReference type="Proteomes" id="UP001359886"/>
    </source>
</evidence>
<dbReference type="InterPro" id="IPR052901">
    <property type="entry name" value="Bact_TGase-like"/>
</dbReference>
<dbReference type="InterPro" id="IPR038765">
    <property type="entry name" value="Papain-like_cys_pep_sf"/>
</dbReference>
<feature type="transmembrane region" description="Helical" evidence="1">
    <location>
        <begin position="107"/>
        <end position="125"/>
    </location>
</feature>
<reference evidence="3 4" key="1">
    <citation type="submission" date="2024-02" db="EMBL/GenBank/DDBJ databases">
        <title>A novel Wenzhouxiangellaceae bacterium, isolated from coastal sediments.</title>
        <authorList>
            <person name="Du Z.-J."/>
            <person name="Ye Y.-Q."/>
            <person name="Zhang X.-Y."/>
        </authorList>
    </citation>
    <scope>NUCLEOTIDE SEQUENCE [LARGE SCALE GENOMIC DNA]</scope>
    <source>
        <strain evidence="3 4">CH-27</strain>
    </source>
</reference>
<dbReference type="Pfam" id="PF01841">
    <property type="entry name" value="Transglut_core"/>
    <property type="match status" value="1"/>
</dbReference>
<proteinExistence type="predicted"/>
<dbReference type="InterPro" id="IPR002931">
    <property type="entry name" value="Transglutaminase-like"/>
</dbReference>
<feature type="transmembrane region" description="Helical" evidence="1">
    <location>
        <begin position="163"/>
        <end position="182"/>
    </location>
</feature>
<dbReference type="Pfam" id="PF11992">
    <property type="entry name" value="TgpA_N"/>
    <property type="match status" value="1"/>
</dbReference>
<dbReference type="Gene3D" id="3.10.620.30">
    <property type="match status" value="1"/>
</dbReference>